<gene>
    <name evidence="9" type="ORF">JYZ213_LOCUS30402</name>
    <name evidence="10" type="ORF">OXD698_LOCUS17313</name>
</gene>
<dbReference type="EMBL" id="CAJNOG010000485">
    <property type="protein sequence ID" value="CAF1265665.1"/>
    <property type="molecule type" value="Genomic_DNA"/>
</dbReference>
<comment type="subcellular location">
    <subcellularLocation>
        <location evidence="1">Secreted</location>
    </subcellularLocation>
</comment>
<dbReference type="SUPFAM" id="SSF117839">
    <property type="entry name" value="WWE domain"/>
    <property type="match status" value="1"/>
</dbReference>
<dbReference type="AlphaFoldDB" id="A0A815B5L5"/>
<name>A0A815B5L5_9BILA</name>
<dbReference type="GO" id="GO:0005576">
    <property type="term" value="C:extracellular region"/>
    <property type="evidence" value="ECO:0007669"/>
    <property type="project" value="UniProtKB-SubCell"/>
</dbReference>
<keyword evidence="4" id="KW-0328">Glycosyltransferase</keyword>
<dbReference type="PROSITE" id="PS50918">
    <property type="entry name" value="WWE"/>
    <property type="match status" value="1"/>
</dbReference>
<evidence type="ECO:0000256" key="5">
    <source>
        <dbReference type="ARBA" id="ARBA00022679"/>
    </source>
</evidence>
<reference evidence="9" key="1">
    <citation type="submission" date="2021-02" db="EMBL/GenBank/DDBJ databases">
        <authorList>
            <person name="Nowell W R."/>
        </authorList>
    </citation>
    <scope>NUCLEOTIDE SEQUENCE</scope>
</reference>
<feature type="domain" description="WWE" evidence="8">
    <location>
        <begin position="5"/>
        <end position="86"/>
    </location>
</feature>
<dbReference type="EMBL" id="CAJOAZ010001223">
    <property type="protein sequence ID" value="CAF3784307.1"/>
    <property type="molecule type" value="Genomic_DNA"/>
</dbReference>
<dbReference type="SUPFAM" id="SSF56399">
    <property type="entry name" value="ADP-ribosylation"/>
    <property type="match status" value="1"/>
</dbReference>
<dbReference type="PROSITE" id="PS51996">
    <property type="entry name" value="TR_MART"/>
    <property type="match status" value="1"/>
</dbReference>
<evidence type="ECO:0000313" key="9">
    <source>
        <dbReference type="EMBL" id="CAF1265665.1"/>
    </source>
</evidence>
<dbReference type="Gene3D" id="3.90.176.10">
    <property type="entry name" value="Toxin ADP-ribosyltransferase, Chain A, domain 1"/>
    <property type="match status" value="1"/>
</dbReference>
<evidence type="ECO:0000256" key="1">
    <source>
        <dbReference type="ARBA" id="ARBA00004613"/>
    </source>
</evidence>
<keyword evidence="3" id="KW-0800">Toxin</keyword>
<dbReference type="InterPro" id="IPR003540">
    <property type="entry name" value="ADP-ribosyltransferase"/>
</dbReference>
<evidence type="ECO:0000256" key="4">
    <source>
        <dbReference type="ARBA" id="ARBA00022676"/>
    </source>
</evidence>
<dbReference type="GO" id="GO:0090729">
    <property type="term" value="F:toxin activity"/>
    <property type="evidence" value="ECO:0007669"/>
    <property type="project" value="UniProtKB-KW"/>
</dbReference>
<dbReference type="Proteomes" id="UP000663845">
    <property type="component" value="Unassembled WGS sequence"/>
</dbReference>
<evidence type="ECO:0000256" key="7">
    <source>
        <dbReference type="ARBA" id="ARBA00023026"/>
    </source>
</evidence>
<evidence type="ECO:0000259" key="8">
    <source>
        <dbReference type="PROSITE" id="PS50918"/>
    </source>
</evidence>
<protein>
    <recommendedName>
        <fullName evidence="8">WWE domain-containing protein</fullName>
    </recommendedName>
</protein>
<keyword evidence="2" id="KW-0964">Secreted</keyword>
<keyword evidence="7" id="KW-0843">Virulence</keyword>
<keyword evidence="5" id="KW-0808">Transferase</keyword>
<evidence type="ECO:0000256" key="2">
    <source>
        <dbReference type="ARBA" id="ARBA00022525"/>
    </source>
</evidence>
<dbReference type="InterPro" id="IPR037197">
    <property type="entry name" value="WWE_dom_sf"/>
</dbReference>
<dbReference type="InterPro" id="IPR050999">
    <property type="entry name" value="ADP-ribosyltransferase_ARG"/>
</dbReference>
<dbReference type="Pfam" id="PF03496">
    <property type="entry name" value="ADPrib_exo_Tox"/>
    <property type="match status" value="1"/>
</dbReference>
<dbReference type="PANTHER" id="PTHR10339">
    <property type="entry name" value="ADP-RIBOSYLTRANSFERASE"/>
    <property type="match status" value="1"/>
</dbReference>
<keyword evidence="6" id="KW-0548">Nucleotidyltransferase</keyword>
<dbReference type="GO" id="GO:0016779">
    <property type="term" value="F:nucleotidyltransferase activity"/>
    <property type="evidence" value="ECO:0007669"/>
    <property type="project" value="UniProtKB-KW"/>
</dbReference>
<evidence type="ECO:0000313" key="10">
    <source>
        <dbReference type="EMBL" id="CAF3784307.1"/>
    </source>
</evidence>
<dbReference type="InterPro" id="IPR004170">
    <property type="entry name" value="WWE_dom"/>
</dbReference>
<evidence type="ECO:0000313" key="11">
    <source>
        <dbReference type="Proteomes" id="UP000663845"/>
    </source>
</evidence>
<evidence type="ECO:0000256" key="6">
    <source>
        <dbReference type="ARBA" id="ARBA00022695"/>
    </source>
</evidence>
<sequence>MATVSMPSSVTTQKKKIIWFWQLNSNSCDPKQLEKWKCYSDFENAFIENAFRKKEKEVQLNDYVINFDLKMQCNKEDINRQIPVKREEVDLSSVVRAERFSYPESAVMKSFETEWILDIGMEWQETNKHIETEFEVIAEIAAQGILEEGKLLNQEFDAQCIAHQLRTHGSDMLQLVLYIVRLHSAESFLYKLVNSTLTNNDRSKLDTLGPYCHLLNSNLLLGLLKPVQDSIVYRGTTLTDAMVEEYKQAVGKKINWRSFISTTKDRKIAEEFGNTLFIIRVGTGAHQFASDISRLSYYPNEQEVLFTAGHGFDVVKVDFDTESQKYIIHMNSSCEIVE</sequence>
<dbReference type="PANTHER" id="PTHR10339:SF25">
    <property type="entry name" value="SECRETED EXOENZYME S"/>
    <property type="match status" value="1"/>
</dbReference>
<dbReference type="Proteomes" id="UP000663844">
    <property type="component" value="Unassembled WGS sequence"/>
</dbReference>
<dbReference type="Gene3D" id="3.30.720.50">
    <property type="match status" value="1"/>
</dbReference>
<dbReference type="GO" id="GO:0003950">
    <property type="term" value="F:NAD+ poly-ADP-ribosyltransferase activity"/>
    <property type="evidence" value="ECO:0007669"/>
    <property type="project" value="TreeGrafter"/>
</dbReference>
<dbReference type="Pfam" id="PF02825">
    <property type="entry name" value="WWE"/>
    <property type="match status" value="1"/>
</dbReference>
<accession>A0A815B5L5</accession>
<comment type="caution">
    <text evidence="9">The sequence shown here is derived from an EMBL/GenBank/DDBJ whole genome shotgun (WGS) entry which is preliminary data.</text>
</comment>
<evidence type="ECO:0000256" key="3">
    <source>
        <dbReference type="ARBA" id="ARBA00022656"/>
    </source>
</evidence>
<proteinExistence type="predicted"/>
<organism evidence="9 11">
    <name type="scientific">Adineta steineri</name>
    <dbReference type="NCBI Taxonomy" id="433720"/>
    <lineage>
        <taxon>Eukaryota</taxon>
        <taxon>Metazoa</taxon>
        <taxon>Spiralia</taxon>
        <taxon>Gnathifera</taxon>
        <taxon>Rotifera</taxon>
        <taxon>Eurotatoria</taxon>
        <taxon>Bdelloidea</taxon>
        <taxon>Adinetida</taxon>
        <taxon>Adinetidae</taxon>
        <taxon>Adineta</taxon>
    </lineage>
</organism>